<dbReference type="InterPro" id="IPR013087">
    <property type="entry name" value="Znf_C2H2_type"/>
</dbReference>
<feature type="domain" description="C2H2-type" evidence="10">
    <location>
        <begin position="1303"/>
        <end position="1332"/>
    </location>
</feature>
<keyword evidence="5" id="KW-0863">Zinc-finger</keyword>
<evidence type="ECO:0000313" key="12">
    <source>
        <dbReference type="RefSeq" id="XP_045556316.1"/>
    </source>
</evidence>
<dbReference type="InterPro" id="IPR001356">
    <property type="entry name" value="HD"/>
</dbReference>
<feature type="compositionally biased region" description="Basic and acidic residues" evidence="8">
    <location>
        <begin position="303"/>
        <end position="314"/>
    </location>
</feature>
<keyword evidence="6 7" id="KW-0371">Homeobox</keyword>
<dbReference type="PANTHER" id="PTHR45891:SF1">
    <property type="entry name" value="ZINC FINGER HOMEOBOX PROTEIN 2"/>
    <property type="match status" value="1"/>
</dbReference>
<dbReference type="GO" id="GO:0003677">
    <property type="term" value="F:DNA binding"/>
    <property type="evidence" value="ECO:0007669"/>
    <property type="project" value="UniProtKB-KW"/>
</dbReference>
<keyword evidence="3" id="KW-0677">Repeat</keyword>
<dbReference type="PROSITE" id="PS50157">
    <property type="entry name" value="ZINC_FINGER_C2H2_2"/>
    <property type="match status" value="4"/>
</dbReference>
<feature type="compositionally biased region" description="Basic and acidic residues" evidence="8">
    <location>
        <begin position="1645"/>
        <end position="1660"/>
    </location>
</feature>
<feature type="compositionally biased region" description="Low complexity" evidence="8">
    <location>
        <begin position="203"/>
        <end position="233"/>
    </location>
</feature>
<evidence type="ECO:0000256" key="8">
    <source>
        <dbReference type="SAM" id="MobiDB-lite"/>
    </source>
</evidence>
<feature type="compositionally biased region" description="Polar residues" evidence="8">
    <location>
        <begin position="1365"/>
        <end position="1376"/>
    </location>
</feature>
<dbReference type="SUPFAM" id="SSF57667">
    <property type="entry name" value="beta-beta-alpha zinc fingers"/>
    <property type="match status" value="3"/>
</dbReference>
<keyword evidence="2" id="KW-0479">Metal-binding</keyword>
<feature type="compositionally biased region" description="Low complexity" evidence="8">
    <location>
        <begin position="2187"/>
        <end position="2202"/>
    </location>
</feature>
<keyword evidence="11" id="KW-1185">Reference proteome</keyword>
<dbReference type="RefSeq" id="XP_045556316.1">
    <property type="nucleotide sequence ID" value="XM_045700360.1"/>
</dbReference>
<evidence type="ECO:0000256" key="4">
    <source>
        <dbReference type="ARBA" id="ARBA00022833"/>
    </source>
</evidence>
<dbReference type="InterPro" id="IPR009057">
    <property type="entry name" value="Homeodomain-like_sf"/>
</dbReference>
<evidence type="ECO:0000256" key="6">
    <source>
        <dbReference type="PROSITE-ProRule" id="PRU00108"/>
    </source>
</evidence>
<feature type="compositionally biased region" description="Polar residues" evidence="8">
    <location>
        <begin position="247"/>
        <end position="272"/>
    </location>
</feature>
<feature type="compositionally biased region" description="Pro residues" evidence="8">
    <location>
        <begin position="621"/>
        <end position="649"/>
    </location>
</feature>
<dbReference type="InterPro" id="IPR051968">
    <property type="entry name" value="ZnFinger_Homeobox_TR"/>
</dbReference>
<dbReference type="PROSITE" id="PS50071">
    <property type="entry name" value="HOMEOBOX_2"/>
    <property type="match status" value="1"/>
</dbReference>
<dbReference type="InterPro" id="IPR036236">
    <property type="entry name" value="Znf_C2H2_sf"/>
</dbReference>
<feature type="non-terminal residue" evidence="12">
    <location>
        <position position="2202"/>
    </location>
</feature>
<evidence type="ECO:0000259" key="9">
    <source>
        <dbReference type="PROSITE" id="PS50071"/>
    </source>
</evidence>
<name>A0ABM3DBY3_SALSA</name>
<feature type="compositionally biased region" description="Polar residues" evidence="8">
    <location>
        <begin position="975"/>
        <end position="990"/>
    </location>
</feature>
<dbReference type="SMART" id="SM00355">
    <property type="entry name" value="ZnF_C2H2"/>
    <property type="match status" value="13"/>
</dbReference>
<feature type="compositionally biased region" description="Polar residues" evidence="8">
    <location>
        <begin position="149"/>
        <end position="201"/>
    </location>
</feature>
<dbReference type="PANTHER" id="PTHR45891">
    <property type="entry name" value="ZINC FINGER HOMEOBOX PROTEIN"/>
    <property type="match status" value="1"/>
</dbReference>
<dbReference type="PROSITE" id="PS00028">
    <property type="entry name" value="ZINC_FINGER_C2H2_1"/>
    <property type="match status" value="7"/>
</dbReference>
<feature type="compositionally biased region" description="Polar residues" evidence="8">
    <location>
        <begin position="1343"/>
        <end position="1357"/>
    </location>
</feature>
<dbReference type="CDD" id="cd00086">
    <property type="entry name" value="homeodomain"/>
    <property type="match status" value="1"/>
</dbReference>
<feature type="region of interest" description="Disordered" evidence="8">
    <location>
        <begin position="1143"/>
        <end position="1227"/>
    </location>
</feature>
<feature type="domain" description="C2H2-type" evidence="10">
    <location>
        <begin position="1239"/>
        <end position="1268"/>
    </location>
</feature>
<feature type="compositionally biased region" description="Basic and acidic residues" evidence="8">
    <location>
        <begin position="128"/>
        <end position="139"/>
    </location>
</feature>
<evidence type="ECO:0000256" key="3">
    <source>
        <dbReference type="ARBA" id="ARBA00022737"/>
    </source>
</evidence>
<dbReference type="Pfam" id="PF24056">
    <property type="entry name" value="zf-C2H2_ZFHX3"/>
    <property type="match status" value="1"/>
</dbReference>
<organism evidence="11 12">
    <name type="scientific">Salmo salar</name>
    <name type="common">Atlantic salmon</name>
    <dbReference type="NCBI Taxonomy" id="8030"/>
    <lineage>
        <taxon>Eukaryota</taxon>
        <taxon>Metazoa</taxon>
        <taxon>Chordata</taxon>
        <taxon>Craniata</taxon>
        <taxon>Vertebrata</taxon>
        <taxon>Euteleostomi</taxon>
        <taxon>Actinopterygii</taxon>
        <taxon>Neopterygii</taxon>
        <taxon>Teleostei</taxon>
        <taxon>Protacanthopterygii</taxon>
        <taxon>Salmoniformes</taxon>
        <taxon>Salmonidae</taxon>
        <taxon>Salmoninae</taxon>
        <taxon>Salmo</taxon>
    </lineage>
</organism>
<evidence type="ECO:0000256" key="7">
    <source>
        <dbReference type="RuleBase" id="RU000682"/>
    </source>
</evidence>
<keyword evidence="6 7" id="KW-0539">Nucleus</keyword>
<feature type="compositionally biased region" description="Basic and acidic residues" evidence="8">
    <location>
        <begin position="2034"/>
        <end position="2046"/>
    </location>
</feature>
<gene>
    <name evidence="12" type="primary">LOC106561217</name>
</gene>
<evidence type="ECO:0000256" key="5">
    <source>
        <dbReference type="PROSITE-ProRule" id="PRU00042"/>
    </source>
</evidence>
<dbReference type="Proteomes" id="UP001652741">
    <property type="component" value="Chromosome ssa17"/>
</dbReference>
<feature type="compositionally biased region" description="Polar residues" evidence="8">
    <location>
        <begin position="1535"/>
        <end position="1556"/>
    </location>
</feature>
<keyword evidence="6 7" id="KW-0238">DNA-binding</keyword>
<feature type="region of interest" description="Disordered" evidence="8">
    <location>
        <begin position="470"/>
        <end position="530"/>
    </location>
</feature>
<feature type="region of interest" description="Disordered" evidence="8">
    <location>
        <begin position="1535"/>
        <end position="1660"/>
    </location>
</feature>
<dbReference type="Gene3D" id="1.10.10.60">
    <property type="entry name" value="Homeodomain-like"/>
    <property type="match status" value="1"/>
</dbReference>
<feature type="compositionally biased region" description="Basic and acidic residues" evidence="8">
    <location>
        <begin position="1"/>
        <end position="17"/>
    </location>
</feature>
<feature type="region of interest" description="Disordered" evidence="8">
    <location>
        <begin position="966"/>
        <end position="1083"/>
    </location>
</feature>
<keyword evidence="4" id="KW-0862">Zinc</keyword>
<feature type="domain" description="Homeobox" evidence="9">
    <location>
        <begin position="2045"/>
        <end position="2105"/>
    </location>
</feature>
<feature type="compositionally biased region" description="Basic and acidic residues" evidence="8">
    <location>
        <begin position="90"/>
        <end position="119"/>
    </location>
</feature>
<feature type="compositionally biased region" description="Low complexity" evidence="8">
    <location>
        <begin position="1206"/>
        <end position="1219"/>
    </location>
</feature>
<feature type="compositionally biased region" description="Low complexity" evidence="8">
    <location>
        <begin position="1862"/>
        <end position="1878"/>
    </location>
</feature>
<evidence type="ECO:0000256" key="1">
    <source>
        <dbReference type="ARBA" id="ARBA00004123"/>
    </source>
</evidence>
<evidence type="ECO:0000256" key="2">
    <source>
        <dbReference type="ARBA" id="ARBA00022723"/>
    </source>
</evidence>
<reference evidence="12" key="1">
    <citation type="submission" date="2025-08" db="UniProtKB">
        <authorList>
            <consortium name="RefSeq"/>
        </authorList>
    </citation>
    <scope>IDENTIFICATION</scope>
</reference>
<dbReference type="Pfam" id="PF00046">
    <property type="entry name" value="Homeodomain"/>
    <property type="match status" value="1"/>
</dbReference>
<feature type="domain" description="C2H2-type" evidence="10">
    <location>
        <begin position="1701"/>
        <end position="1729"/>
    </location>
</feature>
<feature type="DNA-binding region" description="Homeobox" evidence="6">
    <location>
        <begin position="2047"/>
        <end position="2106"/>
    </location>
</feature>
<feature type="region of interest" description="Disordered" evidence="8">
    <location>
        <begin position="1338"/>
        <end position="1408"/>
    </location>
</feature>
<feature type="domain" description="C2H2-type" evidence="10">
    <location>
        <begin position="1086"/>
        <end position="1113"/>
    </location>
</feature>
<feature type="region of interest" description="Disordered" evidence="8">
    <location>
        <begin position="1"/>
        <end position="330"/>
    </location>
</feature>
<feature type="region of interest" description="Disordered" evidence="8">
    <location>
        <begin position="868"/>
        <end position="917"/>
    </location>
</feature>
<dbReference type="Gene3D" id="3.30.160.60">
    <property type="entry name" value="Classic Zinc Finger"/>
    <property type="match status" value="5"/>
</dbReference>
<feature type="compositionally biased region" description="Acidic residues" evidence="8">
    <location>
        <begin position="1162"/>
        <end position="1194"/>
    </location>
</feature>
<feature type="compositionally biased region" description="Low complexity" evidence="8">
    <location>
        <begin position="1557"/>
        <end position="1586"/>
    </location>
</feature>
<feature type="region of interest" description="Disordered" evidence="8">
    <location>
        <begin position="1841"/>
        <end position="2052"/>
    </location>
</feature>
<proteinExistence type="predicted"/>
<evidence type="ECO:0000259" key="10">
    <source>
        <dbReference type="PROSITE" id="PS50157"/>
    </source>
</evidence>
<dbReference type="SUPFAM" id="SSF46689">
    <property type="entry name" value="Homeodomain-like"/>
    <property type="match status" value="1"/>
</dbReference>
<dbReference type="SMART" id="SM00389">
    <property type="entry name" value="HOX"/>
    <property type="match status" value="1"/>
</dbReference>
<accession>A0ABM3DBY3</accession>
<feature type="region of interest" description="Disordered" evidence="8">
    <location>
        <begin position="2169"/>
        <end position="2202"/>
    </location>
</feature>
<dbReference type="GeneID" id="106561217"/>
<feature type="region of interest" description="Disordered" evidence="8">
    <location>
        <begin position="611"/>
        <end position="650"/>
    </location>
</feature>
<dbReference type="Pfam" id="PF00096">
    <property type="entry name" value="zf-C2H2"/>
    <property type="match status" value="1"/>
</dbReference>
<evidence type="ECO:0000313" key="11">
    <source>
        <dbReference type="Proteomes" id="UP001652741"/>
    </source>
</evidence>
<feature type="compositionally biased region" description="Pro residues" evidence="8">
    <location>
        <begin position="1047"/>
        <end position="1057"/>
    </location>
</feature>
<feature type="compositionally biased region" description="Basic and acidic residues" evidence="8">
    <location>
        <begin position="1027"/>
        <end position="1038"/>
    </location>
</feature>
<sequence length="2202" mass="240556">MDSGEGGRGRDGGREGGEPDISTKPLSHPLLTPEVIPCKGSPSRTSAPAPAKEPSNLTQTEQGGAEGTAGREETPEGEGGIYSQNNGVTLKEEQEKEEKLNEKEKERLLLVDDREETGRKNLAPAFSSKDRGEEEKEKEQEEEEREEAISNQSQTKSKCSLLPRQSQHSSASSTVMASGTLNSNIHITPSNSPKHSTSPSTCPKLSLSPSNSPKHSTSPSNSPKRSSFFPSSPYRQNETEVRDTGEVQGNSPSFPLSFKPQQSALSESTSTPAKDDGRADATHTSLIANGDTAKVPKPNNNPEVRDGDREMEIERNDDEGNGEKEREGDENIETVSKYLHSSPSSSSSPSSPISLNSHMALMHSRNSCKTLKCPKCNWHYKSQQTLQVHLREKHPESGGSCVCGGLGENCVCGGSRGVCLYCSTGKAHPRLSRGESYVCGYKPYRCGVCDYATSSKGNLSIHMQSDKHLSNVQAAGQTQHVHSTHTHSTHSGGSSVRDTAGDQVYGHTHPEVTQPPENTPAYPSHPSSQGKRWRCEVCDYETSIARNLRIHTTSEKHTQNVLRLKHTHNVLQLQRSYYLAHCRSLPPQLTLLHSIGGEQSLDMHQLTAEEPVAPESTLTPSPSPPPSSSPSPSPSPSPLSLSPSPPPPLSLSSSSPLYRGVFRCLVCFSFSSDSLESLGSHLSAPRSLPQSEWRCLVAGGCYCRLCGYSTPLTANFTLHCQTDRHRARYQLAAHLWERGEKGEAVDWEEVGKLVATGNLVQLKCNVCDFQTSSLEKLRIHSVNSQHQDSLRVYRFLEQYDSAVAGGSLSFHCVLCNYSSRSKLHLLRHTHSTGHHKREELHRLQIVKRRSLNKGEELAAIFSIRKCTSPEMDESSEEGERRDSLSPAKRSFSWLEETQSPLSPKRPRTDKHTTDQQTTAKCPLCQDTLVHTHLRRHLTLTHSVAQDCVDKLMSTVAVELPEILQKETLQRDSHSNDSNTNEYQTNDSNTMDFYAKESLRNESQSNDSHINEEEVIPAKDVPALPTRPCEDQHLAEDNTSHLPESPSSSPPPPTPPSPSLSHLPSSALPPSPLSDAPPSSDRHGYRFRCGRCSLAFRTQEKLKLHWQYHAMRAATECHLCPRRCRSQEALQRHLLNTHLQDLHLQGTHPDQSGAHVQRPTSLEGEEEEGESMEEEDEEEGNEGEEDEKDDPDEEERPSPGVSNSDKGSGQQGEETGSESSPLIKGSKPTLERFLDPARPYKCSVCCESFTQRTILLVHYNSVSHLHRAKARRALHDCSPSYADTPQGLEPSPYRCSLASDPRPYRCRMCGVAYSQSSTLDIHLRSVLHQTRARAARTQLPLNPHTHQTLAPASASTQPPHTPVPSLVQTQTPASSPSPGGEEASTRGTPPAVTRPAPASPSPCSSLSEAQLSVGVSGQVKGQQAKRRRVEDLTASAGQQDLTLLQQQLAQAQIQQHTALLQPQIFSPTLLPHLPLLQHNLLKQHLPSAAEILQHGNLFPPLPLSPDSLFSLQQQLLLSFYLSGGLLLNPNTTLMNQTSSAVSPQTTSAVSPQTTSAVSPQTTSAVSPQTSSAVSPQTTSTVSPQTTSDQRPQIERLGPPSPQPETNRIQFPAHAPKCETQAETADSDSPLHQTEKEYNPSSPPDGDGEKNGEMQESEKKERAEKALRVLLERYGWELALQSTQSRQRQQNREMEGCLEEEEKQCGECGKLFSDSLILKSHQEFVHRQMIPPVVLEMFSRQYRLQYDRLYPLRPFTPGDTETTIVAPLTPASAPALAPLPSAPASDSTLDQAQFLSISQTSVPALTPAATLTAIDPAVPPPPASVSVTLSPDQAPVNFLSPVQARASPTPSPPPPPANHNHFQSRTPSSTPYTTTHSAPSPALPPYTTTHSAPSPALPPYTTTHSAPSPALPPYTTTHSAPSPALPPYTTTHSAPSPALPPYTTTHSAPSPALPPYTTTHSAPSPALPPYTTTHSAPSPALPPYTTTHSAPSPALPPYTTTHSAPSPALPSLKRRLEEGTEVRPMSDVMAGDGEEGGEREGEGDEQRRDRRQRTTISAEQLEVLYQRYSLNSNPTRSVLEGITRDTGLKKRVVQVWFQNTRARQRKGQLQTLGRGGLGVGLGDNHRRCPFCRALFKAQSALDAHVRARHWSQTDRPAYGLSHQIGSADDFSFSHNHGSYRDREGPPLPLQHSPSLSHHPSLPSP</sequence>
<comment type="subcellular location">
    <subcellularLocation>
        <location evidence="1 6 7">Nucleus</location>
    </subcellularLocation>
</comment>
<protein>
    <submittedName>
        <fullName evidence="12">Zinc finger homeobox protein 4</fullName>
    </submittedName>
</protein>